<dbReference type="EMBL" id="LTAO01000015">
    <property type="protein sequence ID" value="KYG30768.1"/>
    <property type="molecule type" value="Genomic_DNA"/>
</dbReference>
<dbReference type="Proteomes" id="UP000075806">
    <property type="component" value="Unassembled WGS sequence"/>
</dbReference>
<name>A0A161Q3V6_9BACI</name>
<dbReference type="Pfam" id="PF14534">
    <property type="entry name" value="DUF4440"/>
    <property type="match status" value="1"/>
</dbReference>
<gene>
    <name evidence="2" type="ORF">AZF04_18960</name>
</gene>
<evidence type="ECO:0000259" key="1">
    <source>
        <dbReference type="Pfam" id="PF14534"/>
    </source>
</evidence>
<evidence type="ECO:0000313" key="2">
    <source>
        <dbReference type="EMBL" id="KYG30768.1"/>
    </source>
</evidence>
<protein>
    <submittedName>
        <fullName evidence="2">DUF4440 domain-containing protein</fullName>
    </submittedName>
</protein>
<dbReference type="RefSeq" id="WP_061948847.1">
    <property type="nucleotide sequence ID" value="NZ_LTAO01000015.1"/>
</dbReference>
<organism evidence="2 3">
    <name type="scientific">Alkalihalobacillus trypoxylicola</name>
    <dbReference type="NCBI Taxonomy" id="519424"/>
    <lineage>
        <taxon>Bacteria</taxon>
        <taxon>Bacillati</taxon>
        <taxon>Bacillota</taxon>
        <taxon>Bacilli</taxon>
        <taxon>Bacillales</taxon>
        <taxon>Bacillaceae</taxon>
        <taxon>Alkalihalobacillus</taxon>
    </lineage>
</organism>
<dbReference type="Gene3D" id="3.10.450.50">
    <property type="match status" value="1"/>
</dbReference>
<keyword evidence="3" id="KW-1185">Reference proteome</keyword>
<dbReference type="InterPro" id="IPR032710">
    <property type="entry name" value="NTF2-like_dom_sf"/>
</dbReference>
<comment type="caution">
    <text evidence="2">The sequence shown here is derived from an EMBL/GenBank/DDBJ whole genome shotgun (WGS) entry which is preliminary data.</text>
</comment>
<accession>A0A161Q3V6</accession>
<sequence length="120" mass="14001">MTENRHNLKVHLQELEESHLKPEIRSSSIELDKILADDFFEYGSSGTVIYKKDCIVEGGIEVGDLSLFEFDIHPLSTESVLTTYRVRDETKNQDTLRSSIWKWIDGRWQLFFHQGTVAKR</sequence>
<dbReference type="OrthoDB" id="121974at2"/>
<feature type="domain" description="DUF4440" evidence="1">
    <location>
        <begin position="12"/>
        <end position="110"/>
    </location>
</feature>
<proteinExistence type="predicted"/>
<dbReference type="SUPFAM" id="SSF54427">
    <property type="entry name" value="NTF2-like"/>
    <property type="match status" value="1"/>
</dbReference>
<reference evidence="2" key="1">
    <citation type="submission" date="2016-02" db="EMBL/GenBank/DDBJ databases">
        <title>Genome sequence of Bacillus trypoxylicola KCTC 13244(T).</title>
        <authorList>
            <person name="Jeong H."/>
            <person name="Park S.-H."/>
            <person name="Choi S.-K."/>
        </authorList>
    </citation>
    <scope>NUCLEOTIDE SEQUENCE [LARGE SCALE GENOMIC DNA]</scope>
    <source>
        <strain evidence="2">KCTC 13244</strain>
    </source>
</reference>
<dbReference type="AlphaFoldDB" id="A0A161Q3V6"/>
<dbReference type="STRING" id="519424.AZF04_18960"/>
<evidence type="ECO:0000313" key="3">
    <source>
        <dbReference type="Proteomes" id="UP000075806"/>
    </source>
</evidence>
<dbReference type="InterPro" id="IPR027843">
    <property type="entry name" value="DUF4440"/>
</dbReference>